<dbReference type="Gene3D" id="3.10.590.10">
    <property type="entry name" value="ph1033 like domains"/>
    <property type="match status" value="1"/>
</dbReference>
<dbReference type="EMBL" id="CP119075">
    <property type="protein sequence ID" value="WED63290.1"/>
    <property type="molecule type" value="Genomic_DNA"/>
</dbReference>
<dbReference type="Pfam" id="PF01878">
    <property type="entry name" value="EVE"/>
    <property type="match status" value="1"/>
</dbReference>
<dbReference type="InterPro" id="IPR047197">
    <property type="entry name" value="THYN1-like_EVE"/>
</dbReference>
<dbReference type="RefSeq" id="WP_330928642.1">
    <property type="nucleotide sequence ID" value="NZ_CP119075.1"/>
</dbReference>
<accession>A0AAF0CMN6</accession>
<name>A0AAF0CMN6_9BACT</name>
<organism evidence="2 3">
    <name type="scientific">Synoicihabitans lomoniglobus</name>
    <dbReference type="NCBI Taxonomy" id="2909285"/>
    <lineage>
        <taxon>Bacteria</taxon>
        <taxon>Pseudomonadati</taxon>
        <taxon>Verrucomicrobiota</taxon>
        <taxon>Opitutia</taxon>
        <taxon>Opitutales</taxon>
        <taxon>Opitutaceae</taxon>
        <taxon>Synoicihabitans</taxon>
    </lineage>
</organism>
<evidence type="ECO:0000313" key="3">
    <source>
        <dbReference type="Proteomes" id="UP001218638"/>
    </source>
</evidence>
<protein>
    <submittedName>
        <fullName evidence="2">EVE domain-containing protein</fullName>
    </submittedName>
</protein>
<dbReference type="KEGG" id="slom:PXH66_13210"/>
<evidence type="ECO:0000259" key="1">
    <source>
        <dbReference type="Pfam" id="PF01878"/>
    </source>
</evidence>
<sequence length="141" mass="15962">MTTQYWLVKQEPEKYSWEDFVKDRRTDWDGVRNYQARNNLKSMAAGDRVLFYASVTGKVVRGVATVSKTAYPDPTTDDDRWVAVQLKPQVELPHPVSLEQIKGTPALAEIALLKQSRLSVMPLRKPEFDRILKMGGLAPGS</sequence>
<dbReference type="PANTHER" id="PTHR14087">
    <property type="entry name" value="THYMOCYTE NUCLEAR PROTEIN 1"/>
    <property type="match status" value="1"/>
</dbReference>
<dbReference type="InterPro" id="IPR002740">
    <property type="entry name" value="EVE_domain"/>
</dbReference>
<dbReference type="CDD" id="cd21133">
    <property type="entry name" value="EVE"/>
    <property type="match status" value="1"/>
</dbReference>
<dbReference type="InterPro" id="IPR015947">
    <property type="entry name" value="PUA-like_sf"/>
</dbReference>
<evidence type="ECO:0000313" key="2">
    <source>
        <dbReference type="EMBL" id="WED63290.1"/>
    </source>
</evidence>
<dbReference type="AlphaFoldDB" id="A0AAF0CMN6"/>
<feature type="domain" description="EVE" evidence="1">
    <location>
        <begin position="4"/>
        <end position="134"/>
    </location>
</feature>
<keyword evidence="3" id="KW-1185">Reference proteome</keyword>
<proteinExistence type="predicted"/>
<dbReference type="Proteomes" id="UP001218638">
    <property type="component" value="Chromosome"/>
</dbReference>
<dbReference type="SUPFAM" id="SSF88697">
    <property type="entry name" value="PUA domain-like"/>
    <property type="match status" value="1"/>
</dbReference>
<dbReference type="InterPro" id="IPR052181">
    <property type="entry name" value="5hmC_binding"/>
</dbReference>
<reference evidence="2" key="1">
    <citation type="submission" date="2023-03" db="EMBL/GenBank/DDBJ databases">
        <title>Lomoglobus Profundus gen. nov., sp. nov., a novel member of the phylum Verrucomicrobia, isolated from deep-marine sediment of South China Sea.</title>
        <authorList>
            <person name="Ahmad T."/>
            <person name="Ishaq S.E."/>
            <person name="Wang F."/>
        </authorList>
    </citation>
    <scope>NUCLEOTIDE SEQUENCE</scope>
    <source>
        <strain evidence="2">LMO-M01</strain>
    </source>
</reference>
<gene>
    <name evidence="2" type="ORF">PXH66_13210</name>
</gene>
<dbReference type="PANTHER" id="PTHR14087:SF7">
    <property type="entry name" value="THYMOCYTE NUCLEAR PROTEIN 1"/>
    <property type="match status" value="1"/>
</dbReference>